<evidence type="ECO:0000256" key="3">
    <source>
        <dbReference type="ARBA" id="ARBA00022692"/>
    </source>
</evidence>
<dbReference type="KEGG" id="dax:FDQ92_10615"/>
<dbReference type="Pfam" id="PF01618">
    <property type="entry name" value="MotA_ExbB"/>
    <property type="match status" value="1"/>
</dbReference>
<dbReference type="OrthoDB" id="9809716at2"/>
<keyword evidence="4 7" id="KW-1133">Transmembrane helix</keyword>
<protein>
    <submittedName>
        <fullName evidence="9">MotA/TolQ/ExbB proton channel family protein</fullName>
    </submittedName>
</protein>
<evidence type="ECO:0000256" key="4">
    <source>
        <dbReference type="ARBA" id="ARBA00022989"/>
    </source>
</evidence>
<keyword evidence="10" id="KW-1185">Reference proteome</keyword>
<dbReference type="Proteomes" id="UP000298602">
    <property type="component" value="Chromosome"/>
</dbReference>
<feature type="domain" description="MotA/TolQ/ExbB proton channel" evidence="8">
    <location>
        <begin position="80"/>
        <end position="187"/>
    </location>
</feature>
<dbReference type="InterPro" id="IPR050790">
    <property type="entry name" value="ExbB/TolQ_transport"/>
</dbReference>
<dbReference type="GO" id="GO:0017038">
    <property type="term" value="P:protein import"/>
    <property type="evidence" value="ECO:0007669"/>
    <property type="project" value="TreeGrafter"/>
</dbReference>
<feature type="transmembrane region" description="Helical" evidence="7">
    <location>
        <begin position="160"/>
        <end position="177"/>
    </location>
</feature>
<dbReference type="GO" id="GO:0005886">
    <property type="term" value="C:plasma membrane"/>
    <property type="evidence" value="ECO:0007669"/>
    <property type="project" value="UniProtKB-SubCell"/>
</dbReference>
<evidence type="ECO:0000259" key="8">
    <source>
        <dbReference type="Pfam" id="PF01618"/>
    </source>
</evidence>
<organism evidence="9 10">
    <name type="scientific">Desulfoglaeba alkanexedens ALDC</name>
    <dbReference type="NCBI Taxonomy" id="980445"/>
    <lineage>
        <taxon>Bacteria</taxon>
        <taxon>Pseudomonadati</taxon>
        <taxon>Thermodesulfobacteriota</taxon>
        <taxon>Syntrophobacteria</taxon>
        <taxon>Syntrophobacterales</taxon>
        <taxon>Syntrophobacteraceae</taxon>
        <taxon>Desulfoglaeba</taxon>
    </lineage>
</organism>
<dbReference type="InterPro" id="IPR002898">
    <property type="entry name" value="MotA_ExbB_proton_chnl"/>
</dbReference>
<keyword evidence="6" id="KW-0653">Protein transport</keyword>
<reference evidence="9 10" key="1">
    <citation type="submission" date="2019-05" db="EMBL/GenBank/DDBJ databases">
        <title>The Complete Genome Sequence of the n-alkane-degrading Desulfoglaeba alkanexedens ALDC reveals multiple alkylsuccinate synthase gene clusters.</title>
        <authorList>
            <person name="Callaghan A.V."/>
            <person name="Davidova I.A."/>
            <person name="Duncan K.E."/>
            <person name="Morris B."/>
            <person name="McInerney M.J."/>
        </authorList>
    </citation>
    <scope>NUCLEOTIDE SEQUENCE [LARGE SCALE GENOMIC DNA]</scope>
    <source>
        <strain evidence="9 10">ALDC</strain>
    </source>
</reference>
<reference evidence="9 10" key="2">
    <citation type="submission" date="2019-05" db="EMBL/GenBank/DDBJ databases">
        <authorList>
            <person name="Suflita J.M."/>
            <person name="Marks C.R."/>
        </authorList>
    </citation>
    <scope>NUCLEOTIDE SEQUENCE [LARGE SCALE GENOMIC DNA]</scope>
    <source>
        <strain evidence="9 10">ALDC</strain>
    </source>
</reference>
<evidence type="ECO:0000313" key="10">
    <source>
        <dbReference type="Proteomes" id="UP000298602"/>
    </source>
</evidence>
<keyword evidence="6" id="KW-0813">Transport</keyword>
<evidence type="ECO:0000256" key="1">
    <source>
        <dbReference type="ARBA" id="ARBA00004651"/>
    </source>
</evidence>
<sequence>MPMDFVAQVYAYLQPGGIVMFPLVISSVCMWVLIIDRVLYYRQLGRDDIPLRQAVGMLAAKAAPAGATGLRAGVVTAFLAERTGDRDLDKKILDRCAMRARPSIRRALALIATLAAVAPLFGLLGTVTGMITTFDVIALFGTGNPKAMAGGISEALITTQSGLTAAIPGLFMSTYLMRRAGRLEGRLDETVAVLKRHL</sequence>
<name>A0A4P8L3P3_9BACT</name>
<keyword evidence="2" id="KW-1003">Cell membrane</keyword>
<dbReference type="PANTHER" id="PTHR30625">
    <property type="entry name" value="PROTEIN TOLQ"/>
    <property type="match status" value="1"/>
</dbReference>
<evidence type="ECO:0000256" key="2">
    <source>
        <dbReference type="ARBA" id="ARBA00022475"/>
    </source>
</evidence>
<comment type="similarity">
    <text evidence="6">Belongs to the exbB/tolQ family.</text>
</comment>
<feature type="transmembrane region" description="Helical" evidence="7">
    <location>
        <begin position="107"/>
        <end position="140"/>
    </location>
</feature>
<keyword evidence="3 7" id="KW-0812">Transmembrane</keyword>
<accession>A0A4P8L3P3</accession>
<evidence type="ECO:0000256" key="7">
    <source>
        <dbReference type="SAM" id="Phobius"/>
    </source>
</evidence>
<comment type="subcellular location">
    <subcellularLocation>
        <location evidence="1">Cell membrane</location>
        <topology evidence="1">Multi-pass membrane protein</topology>
    </subcellularLocation>
    <subcellularLocation>
        <location evidence="6">Membrane</location>
        <topology evidence="6">Multi-pass membrane protein</topology>
    </subcellularLocation>
</comment>
<dbReference type="PANTHER" id="PTHR30625:SF11">
    <property type="entry name" value="MOTA_TOLQ_EXBB PROTON CHANNEL DOMAIN-CONTAINING PROTEIN"/>
    <property type="match status" value="1"/>
</dbReference>
<gene>
    <name evidence="9" type="ORF">FDQ92_10615</name>
</gene>
<evidence type="ECO:0000256" key="6">
    <source>
        <dbReference type="RuleBase" id="RU004057"/>
    </source>
</evidence>
<dbReference type="EMBL" id="CP040098">
    <property type="protein sequence ID" value="QCQ22577.1"/>
    <property type="molecule type" value="Genomic_DNA"/>
</dbReference>
<keyword evidence="5 7" id="KW-0472">Membrane</keyword>
<evidence type="ECO:0000256" key="5">
    <source>
        <dbReference type="ARBA" id="ARBA00023136"/>
    </source>
</evidence>
<feature type="transmembrane region" description="Helical" evidence="7">
    <location>
        <begin position="12"/>
        <end position="34"/>
    </location>
</feature>
<evidence type="ECO:0000313" key="9">
    <source>
        <dbReference type="EMBL" id="QCQ22577.1"/>
    </source>
</evidence>
<dbReference type="AlphaFoldDB" id="A0A4P8L3P3"/>
<proteinExistence type="inferred from homology"/>